<dbReference type="GO" id="GO:0000160">
    <property type="term" value="P:phosphorelay signal transduction system"/>
    <property type="evidence" value="ECO:0007669"/>
    <property type="project" value="UniProtKB-UniRule"/>
</dbReference>
<dbReference type="Proteomes" id="UP000615234">
    <property type="component" value="Unassembled WGS sequence"/>
</dbReference>
<evidence type="ECO:0000256" key="12">
    <source>
        <dbReference type="ARBA" id="ARBA00023163"/>
    </source>
</evidence>
<name>A0A8I0DU78_9FIRM</name>
<organism evidence="18 19">
    <name type="scientific">Coprococcus hominis</name>
    <name type="common">ex Liu et al. 2022</name>
    <dbReference type="NCBI Taxonomy" id="2763039"/>
    <lineage>
        <taxon>Bacteria</taxon>
        <taxon>Bacillati</taxon>
        <taxon>Bacillota</taxon>
        <taxon>Clostridia</taxon>
        <taxon>Lachnospirales</taxon>
        <taxon>Lachnospiraceae</taxon>
        <taxon>Coprococcus</taxon>
    </lineage>
</organism>
<dbReference type="GO" id="GO:0042173">
    <property type="term" value="P:regulation of sporulation resulting in formation of a cellular spore"/>
    <property type="evidence" value="ECO:0007669"/>
    <property type="project" value="InterPro"/>
</dbReference>
<dbReference type="Gene3D" id="1.10.10.10">
    <property type="entry name" value="Winged helix-like DNA-binding domain superfamily/Winged helix DNA-binding domain"/>
    <property type="match status" value="1"/>
</dbReference>
<evidence type="ECO:0000259" key="17">
    <source>
        <dbReference type="PROSITE" id="PS50110"/>
    </source>
</evidence>
<gene>
    <name evidence="18" type="primary">spo0A</name>
    <name evidence="18" type="ORF">H8S09_07760</name>
</gene>
<dbReference type="PANTHER" id="PTHR44591:SF3">
    <property type="entry name" value="RESPONSE REGULATORY DOMAIN-CONTAINING PROTEIN"/>
    <property type="match status" value="1"/>
</dbReference>
<accession>A0A8I0DU78</accession>
<keyword evidence="5 16" id="KW-0597">Phosphoprotein</keyword>
<keyword evidence="3 14" id="KW-0963">Cytoplasm</keyword>
<keyword evidence="11 14" id="KW-0010">Activator</keyword>
<dbReference type="SMART" id="SM00448">
    <property type="entry name" value="REC"/>
    <property type="match status" value="1"/>
</dbReference>
<dbReference type="PANTHER" id="PTHR44591">
    <property type="entry name" value="STRESS RESPONSE REGULATOR PROTEIN 1"/>
    <property type="match status" value="1"/>
</dbReference>
<protein>
    <recommendedName>
        <fullName evidence="2 14">Stage 0 sporulation protein A homolog</fullName>
    </recommendedName>
</protein>
<evidence type="ECO:0000313" key="18">
    <source>
        <dbReference type="EMBL" id="MBC5662785.1"/>
    </source>
</evidence>
<keyword evidence="4 14" id="KW-0678">Repressor</keyword>
<dbReference type="EMBL" id="JACOOX010000004">
    <property type="protein sequence ID" value="MBC5662785.1"/>
    <property type="molecule type" value="Genomic_DNA"/>
</dbReference>
<evidence type="ECO:0000256" key="3">
    <source>
        <dbReference type="ARBA" id="ARBA00022490"/>
    </source>
</evidence>
<dbReference type="RefSeq" id="WP_117821905.1">
    <property type="nucleotide sequence ID" value="NZ_JACOOX010000004.1"/>
</dbReference>
<dbReference type="SUPFAM" id="SSF46894">
    <property type="entry name" value="C-terminal effector domain of the bipartite response regulators"/>
    <property type="match status" value="1"/>
</dbReference>
<feature type="domain" description="Response regulatory" evidence="17">
    <location>
        <begin position="7"/>
        <end position="125"/>
    </location>
</feature>
<dbReference type="Gene3D" id="3.40.50.2300">
    <property type="match status" value="1"/>
</dbReference>
<dbReference type="GO" id="GO:0003700">
    <property type="term" value="F:DNA-binding transcription factor activity"/>
    <property type="evidence" value="ECO:0007669"/>
    <property type="project" value="InterPro"/>
</dbReference>
<evidence type="ECO:0000256" key="2">
    <source>
        <dbReference type="ARBA" id="ARBA00018672"/>
    </source>
</evidence>
<evidence type="ECO:0000256" key="14">
    <source>
        <dbReference type="PIRNR" id="PIRNR002937"/>
    </source>
</evidence>
<dbReference type="GO" id="GO:0003677">
    <property type="term" value="F:DNA binding"/>
    <property type="evidence" value="ECO:0007669"/>
    <property type="project" value="UniProtKB-KW"/>
</dbReference>
<keyword evidence="10 14" id="KW-0238">DNA-binding</keyword>
<dbReference type="InterPro" id="IPR012052">
    <property type="entry name" value="Spore_0_A"/>
</dbReference>
<comment type="function">
    <text evidence="13 14">May play the central regulatory role in sporulation. It may be an element of the effector pathway responsible for the activation of sporulation genes in response to nutritional stress. Spo0A may act in concert with spo0H (a sigma factor) to control the expression of some genes that are critical to the sporulation process.</text>
</comment>
<evidence type="ECO:0000256" key="13">
    <source>
        <dbReference type="ARBA" id="ARBA00024867"/>
    </source>
</evidence>
<comment type="caution">
    <text evidence="18">The sequence shown here is derived from an EMBL/GenBank/DDBJ whole genome shotgun (WGS) entry which is preliminary data.</text>
</comment>
<evidence type="ECO:0000256" key="11">
    <source>
        <dbReference type="ARBA" id="ARBA00023159"/>
    </source>
</evidence>
<feature type="modified residue" description="4-aspartylphosphate" evidence="16">
    <location>
        <position position="58"/>
    </location>
</feature>
<evidence type="ECO:0000256" key="5">
    <source>
        <dbReference type="ARBA" id="ARBA00022553"/>
    </source>
</evidence>
<dbReference type="InterPro" id="IPR036388">
    <property type="entry name" value="WH-like_DNA-bd_sf"/>
</dbReference>
<dbReference type="GO" id="GO:0005509">
    <property type="term" value="F:calcium ion binding"/>
    <property type="evidence" value="ECO:0007669"/>
    <property type="project" value="UniProtKB-UniRule"/>
</dbReference>
<keyword evidence="8 14" id="KW-0902">Two-component regulatory system</keyword>
<dbReference type="PROSITE" id="PS50110">
    <property type="entry name" value="RESPONSE_REGULATORY"/>
    <property type="match status" value="1"/>
</dbReference>
<evidence type="ECO:0000256" key="7">
    <source>
        <dbReference type="ARBA" id="ARBA00022969"/>
    </source>
</evidence>
<dbReference type="InterPro" id="IPR050595">
    <property type="entry name" value="Bact_response_regulator"/>
</dbReference>
<feature type="binding site" evidence="15">
    <location>
        <position position="58"/>
    </location>
    <ligand>
        <name>Ca(2+)</name>
        <dbReference type="ChEBI" id="CHEBI:29108"/>
    </ligand>
</feature>
<evidence type="ECO:0000256" key="9">
    <source>
        <dbReference type="ARBA" id="ARBA00023015"/>
    </source>
</evidence>
<evidence type="ECO:0000256" key="16">
    <source>
        <dbReference type="PROSITE-ProRule" id="PRU00169"/>
    </source>
</evidence>
<dbReference type="GO" id="GO:0005737">
    <property type="term" value="C:cytoplasm"/>
    <property type="evidence" value="ECO:0007669"/>
    <property type="project" value="UniProtKB-SubCell"/>
</dbReference>
<keyword evidence="7 14" id="KW-0749">Sporulation</keyword>
<evidence type="ECO:0000256" key="10">
    <source>
        <dbReference type="ARBA" id="ARBA00023125"/>
    </source>
</evidence>
<keyword evidence="6 14" id="KW-0106">Calcium</keyword>
<evidence type="ECO:0000256" key="1">
    <source>
        <dbReference type="ARBA" id="ARBA00004496"/>
    </source>
</evidence>
<keyword evidence="19" id="KW-1185">Reference proteome</keyword>
<comment type="subcellular location">
    <subcellularLocation>
        <location evidence="1 14">Cytoplasm</location>
    </subcellularLocation>
</comment>
<dbReference type="InterPro" id="IPR001789">
    <property type="entry name" value="Sig_transdc_resp-reg_receiver"/>
</dbReference>
<evidence type="ECO:0000256" key="4">
    <source>
        <dbReference type="ARBA" id="ARBA00022491"/>
    </source>
</evidence>
<dbReference type="InterPro" id="IPR016032">
    <property type="entry name" value="Sig_transdc_resp-reg_C-effctor"/>
</dbReference>
<proteinExistence type="predicted"/>
<evidence type="ECO:0000256" key="15">
    <source>
        <dbReference type="PIRSR" id="PIRSR002937-1"/>
    </source>
</evidence>
<evidence type="ECO:0000256" key="6">
    <source>
        <dbReference type="ARBA" id="ARBA00022837"/>
    </source>
</evidence>
<evidence type="ECO:0000313" key="19">
    <source>
        <dbReference type="Proteomes" id="UP000615234"/>
    </source>
</evidence>
<feature type="binding site" evidence="15">
    <location>
        <position position="12"/>
    </location>
    <ligand>
        <name>Ca(2+)</name>
        <dbReference type="ChEBI" id="CHEBI:29108"/>
    </ligand>
</feature>
<dbReference type="NCBIfam" id="TIGR02875">
    <property type="entry name" value="spore_0_A"/>
    <property type="match status" value="1"/>
</dbReference>
<sequence length="270" mass="30291">MNNQEISIIIADSDCELIARQLTAANTRTGMRVLDKVSDGESAIESIKKYQPDVVLLDICLPVLDGLGVMEQIRESGECPDTLFVIVTSVGSQRLIRCAFELGASFYVLKPYNSEQLIARIHQIYNRRKEVQTEISKDLICIQNREELSGAANNIESDVTDIIRDIGIPANIKGYQYIREGIIMAVNDVNMLNYITKLLYPTIAKKYKTTSSSVERAIRHAIEVAWSRGQIDVINDIFGYTVNAGKGKPTNSEFIALIADKLRIEYRKRA</sequence>
<comment type="cofactor">
    <cofactor evidence="14 15">
        <name>Ca(2+)</name>
        <dbReference type="ChEBI" id="CHEBI:29108"/>
    </cofactor>
    <text evidence="14 15">Binds 1 Ca(2+) ion per subunit.</text>
</comment>
<keyword evidence="12 14" id="KW-0804">Transcription</keyword>
<keyword evidence="14 15" id="KW-0479">Metal-binding</keyword>
<dbReference type="InterPro" id="IPR014879">
    <property type="entry name" value="Spo0A_C"/>
</dbReference>
<keyword evidence="9 14" id="KW-0805">Transcription regulation</keyword>
<dbReference type="InterPro" id="IPR011006">
    <property type="entry name" value="CheY-like_superfamily"/>
</dbReference>
<dbReference type="SUPFAM" id="SSF52172">
    <property type="entry name" value="CheY-like"/>
    <property type="match status" value="1"/>
</dbReference>
<evidence type="ECO:0000256" key="8">
    <source>
        <dbReference type="ARBA" id="ARBA00023012"/>
    </source>
</evidence>
<dbReference type="GO" id="GO:0051606">
    <property type="term" value="P:detection of stimulus"/>
    <property type="evidence" value="ECO:0007669"/>
    <property type="project" value="UniProtKB-UniRule"/>
</dbReference>
<reference evidence="18 19" key="1">
    <citation type="submission" date="2020-08" db="EMBL/GenBank/DDBJ databases">
        <title>Genome public.</title>
        <authorList>
            <person name="Liu C."/>
            <person name="Sun Q."/>
        </authorList>
    </citation>
    <scope>NUCLEOTIDE SEQUENCE [LARGE SCALE GENOMIC DNA]</scope>
    <source>
        <strain evidence="18 19">NSJ-10</strain>
    </source>
</reference>
<dbReference type="GO" id="GO:0030435">
    <property type="term" value="P:sporulation resulting in formation of a cellular spore"/>
    <property type="evidence" value="ECO:0007669"/>
    <property type="project" value="UniProtKB-UniRule"/>
</dbReference>
<dbReference type="Pfam" id="PF00072">
    <property type="entry name" value="Response_reg"/>
    <property type="match status" value="1"/>
</dbReference>
<dbReference type="AlphaFoldDB" id="A0A8I0DU78"/>
<dbReference type="Pfam" id="PF08769">
    <property type="entry name" value="Spo0A_C"/>
    <property type="match status" value="1"/>
</dbReference>
<dbReference type="PIRSF" id="PIRSF002937">
    <property type="entry name" value="Res_reg_Spo0A"/>
    <property type="match status" value="1"/>
</dbReference>